<evidence type="ECO:0000256" key="3">
    <source>
        <dbReference type="ARBA" id="ARBA00022833"/>
    </source>
</evidence>
<dbReference type="AlphaFoldDB" id="A0A9X9XMD3"/>
<name>A0A9X9XMD3_9BRAD</name>
<keyword evidence="3" id="KW-0862">Zinc</keyword>
<feature type="domain" description="CENP-V/GFA" evidence="5">
    <location>
        <begin position="46"/>
        <end position="162"/>
    </location>
</feature>
<dbReference type="InterPro" id="IPR006913">
    <property type="entry name" value="CENP-V/GFA"/>
</dbReference>
<dbReference type="GO" id="GO:0016846">
    <property type="term" value="F:carbon-sulfur lyase activity"/>
    <property type="evidence" value="ECO:0007669"/>
    <property type="project" value="InterPro"/>
</dbReference>
<proteinExistence type="inferred from homology"/>
<dbReference type="RefSeq" id="WP_225005179.1">
    <property type="nucleotide sequence ID" value="NZ_CP086136.1"/>
</dbReference>
<dbReference type="GO" id="GO:0046872">
    <property type="term" value="F:metal ion binding"/>
    <property type="evidence" value="ECO:0007669"/>
    <property type="project" value="UniProtKB-KW"/>
</dbReference>
<dbReference type="Pfam" id="PF04828">
    <property type="entry name" value="GFA"/>
    <property type="match status" value="1"/>
</dbReference>
<evidence type="ECO:0000256" key="2">
    <source>
        <dbReference type="ARBA" id="ARBA00022723"/>
    </source>
</evidence>
<accession>A0A9X9XMD3</accession>
<evidence type="ECO:0000259" key="5">
    <source>
        <dbReference type="PROSITE" id="PS51891"/>
    </source>
</evidence>
<comment type="similarity">
    <text evidence="1">Belongs to the Gfa family.</text>
</comment>
<evidence type="ECO:0000313" key="6">
    <source>
        <dbReference type="EMBL" id="UEM08827.1"/>
    </source>
</evidence>
<dbReference type="PANTHER" id="PTHR33337">
    <property type="entry name" value="GFA DOMAIN-CONTAINING PROTEIN"/>
    <property type="match status" value="1"/>
</dbReference>
<organism evidence="6 7">
    <name type="scientific">Bradyrhizobium barranii subsp. barranii</name>
    <dbReference type="NCBI Taxonomy" id="2823807"/>
    <lineage>
        <taxon>Bacteria</taxon>
        <taxon>Pseudomonadati</taxon>
        <taxon>Pseudomonadota</taxon>
        <taxon>Alphaproteobacteria</taxon>
        <taxon>Hyphomicrobiales</taxon>
        <taxon>Nitrobacteraceae</taxon>
        <taxon>Bradyrhizobium</taxon>
        <taxon>Bradyrhizobium barranii</taxon>
    </lineage>
</organism>
<dbReference type="Proteomes" id="UP000664702">
    <property type="component" value="Chromosome"/>
</dbReference>
<dbReference type="InterPro" id="IPR011057">
    <property type="entry name" value="Mss4-like_sf"/>
</dbReference>
<evidence type="ECO:0000256" key="4">
    <source>
        <dbReference type="ARBA" id="ARBA00023239"/>
    </source>
</evidence>
<dbReference type="EMBL" id="CP086136">
    <property type="protein sequence ID" value="UEM08827.1"/>
    <property type="molecule type" value="Genomic_DNA"/>
</dbReference>
<dbReference type="SUPFAM" id="SSF51316">
    <property type="entry name" value="Mss4-like"/>
    <property type="match status" value="1"/>
</dbReference>
<gene>
    <name evidence="6" type="ORF">J4G43_029205</name>
</gene>
<keyword evidence="4" id="KW-0456">Lyase</keyword>
<dbReference type="KEGG" id="bban:J4G43_029205"/>
<dbReference type="PROSITE" id="PS51891">
    <property type="entry name" value="CENP_V_GFA"/>
    <property type="match status" value="1"/>
</dbReference>
<reference evidence="6 7" key="1">
    <citation type="journal article" date="2022" name="Int. J. Syst. Evol. Microbiol.">
        <title>Strains of Bradyrhizobium barranii sp. nov. associated with legumes native to Canada are symbionts of soybeans and belong to different subspecies (subsp. barranii subsp. nov. and subsp. apii subsp. nov.) and symbiovars (sv. glycinearum and sv. septentrionale).</title>
        <authorList>
            <person name="Bromfield E.S.P."/>
            <person name="Cloutier S."/>
            <person name="Wasai-Hara S."/>
            <person name="Minamisawa K."/>
        </authorList>
    </citation>
    <scope>NUCLEOTIDE SEQUENCE [LARGE SCALE GENOMIC DNA]</scope>
    <source>
        <strain evidence="6 7">144S4</strain>
    </source>
</reference>
<evidence type="ECO:0000256" key="1">
    <source>
        <dbReference type="ARBA" id="ARBA00005495"/>
    </source>
</evidence>
<evidence type="ECO:0000313" key="7">
    <source>
        <dbReference type="Proteomes" id="UP000664702"/>
    </source>
</evidence>
<protein>
    <submittedName>
        <fullName evidence="6">GFA family protein</fullName>
    </submittedName>
</protein>
<dbReference type="PANTHER" id="PTHR33337:SF40">
    <property type="entry name" value="CENP-V_GFA DOMAIN-CONTAINING PROTEIN-RELATED"/>
    <property type="match status" value="1"/>
</dbReference>
<keyword evidence="2" id="KW-0479">Metal-binding</keyword>
<sequence>MAPFLFAGDICRVGKAQRAHHLSETQPETVGTLRFAHPTDTENLMLSVSCLCGRVAYEVDATPGSIMHCHCQTCRKTHGSAFSTVTNVPRDRFRWTKGEDLLRGFESSPGKTRYFCSQCGSHIVASREGRNTVLLRMGCLDTPITERPEMHIWRSDSANWYDPKAELPEWAEGTAPKA</sequence>
<dbReference type="Gene3D" id="3.90.1590.10">
    <property type="entry name" value="glutathione-dependent formaldehyde- activating enzyme (gfa)"/>
    <property type="match status" value="1"/>
</dbReference>